<gene>
    <name evidence="2" type="primary">Nfu_g_1_013178</name>
</gene>
<feature type="non-terminal residue" evidence="2">
    <location>
        <position position="184"/>
    </location>
</feature>
<accession>A0A1A8FK81</accession>
<dbReference type="AlphaFoldDB" id="A0A1A8FK81"/>
<feature type="region of interest" description="Disordered" evidence="1">
    <location>
        <begin position="144"/>
        <end position="184"/>
    </location>
</feature>
<feature type="compositionally biased region" description="Basic and acidic residues" evidence="1">
    <location>
        <begin position="1"/>
        <end position="12"/>
    </location>
</feature>
<protein>
    <submittedName>
        <fullName evidence="2">Uncharacterized protein</fullName>
    </submittedName>
</protein>
<reference evidence="2" key="1">
    <citation type="submission" date="2016-05" db="EMBL/GenBank/DDBJ databases">
        <authorList>
            <person name="Lavstsen T."/>
            <person name="Jespersen J.S."/>
        </authorList>
    </citation>
    <scope>NUCLEOTIDE SEQUENCE</scope>
    <source>
        <tissue evidence="2">Brain</tissue>
    </source>
</reference>
<organism evidence="2">
    <name type="scientific">Nothobranchius korthausae</name>
    <dbReference type="NCBI Taxonomy" id="1143690"/>
    <lineage>
        <taxon>Eukaryota</taxon>
        <taxon>Metazoa</taxon>
        <taxon>Chordata</taxon>
        <taxon>Craniata</taxon>
        <taxon>Vertebrata</taxon>
        <taxon>Euteleostomi</taxon>
        <taxon>Actinopterygii</taxon>
        <taxon>Neopterygii</taxon>
        <taxon>Teleostei</taxon>
        <taxon>Neoteleostei</taxon>
        <taxon>Acanthomorphata</taxon>
        <taxon>Ovalentaria</taxon>
        <taxon>Atherinomorphae</taxon>
        <taxon>Cyprinodontiformes</taxon>
        <taxon>Nothobranchiidae</taxon>
        <taxon>Nothobranchius</taxon>
    </lineage>
</organism>
<feature type="non-terminal residue" evidence="2">
    <location>
        <position position="1"/>
    </location>
</feature>
<sequence length="184" mass="20151">GGRGDGRRDGRRQVTAGVAGGRGRGIPGHSTSDGQGQLGCDLLLHGFLLAARCVRHEPVDVAEGQVSGLLLLLLLQNPWICVDVIVLDVDDELGQRLELETAAPEPAGVGEERRGGDASHVSRRWWCIHREGWRRRVDREPGLVNEEAKASGPGRERGRAWSRHRAGGRPDRTGQRRTQLGGWW</sequence>
<reference evidence="2" key="2">
    <citation type="submission" date="2016-06" db="EMBL/GenBank/DDBJ databases">
        <title>The genome of a short-lived fish provides insights into sex chromosome evolution and the genetic control of aging.</title>
        <authorList>
            <person name="Reichwald K."/>
            <person name="Felder M."/>
            <person name="Petzold A."/>
            <person name="Koch P."/>
            <person name="Groth M."/>
            <person name="Platzer M."/>
        </authorList>
    </citation>
    <scope>NUCLEOTIDE SEQUENCE</scope>
    <source>
        <tissue evidence="2">Brain</tissue>
    </source>
</reference>
<feature type="region of interest" description="Disordered" evidence="1">
    <location>
        <begin position="1"/>
        <end position="32"/>
    </location>
</feature>
<feature type="compositionally biased region" description="Basic and acidic residues" evidence="1">
    <location>
        <begin position="144"/>
        <end position="159"/>
    </location>
</feature>
<dbReference type="EMBL" id="HAEB01012012">
    <property type="protein sequence ID" value="SBQ58539.1"/>
    <property type="molecule type" value="Transcribed_RNA"/>
</dbReference>
<proteinExistence type="predicted"/>
<name>A0A1A8FK81_9TELE</name>
<evidence type="ECO:0000256" key="1">
    <source>
        <dbReference type="SAM" id="MobiDB-lite"/>
    </source>
</evidence>
<evidence type="ECO:0000313" key="2">
    <source>
        <dbReference type="EMBL" id="SBQ58539.1"/>
    </source>
</evidence>